<dbReference type="AlphaFoldDB" id="A0A085K2J3"/>
<dbReference type="EMBL" id="LSTR01000061">
    <property type="protein sequence ID" value="OAH41011.1"/>
    <property type="molecule type" value="Genomic_DNA"/>
</dbReference>
<comment type="caution">
    <text evidence="1">The sequence shown here is derived from an EMBL/GenBank/DDBJ whole genome shotgun (WGS) entry which is preliminary data.</text>
</comment>
<name>A0A085K2J3_SPHYA</name>
<sequence length="65" mass="6855">MLYAEIEAACATGFLMLLIADFAINQDGNMPLAGSAGEGESGEASVSRQRAMHAHAQFPDDAIDR</sequence>
<organism evidence="1 2">
    <name type="scientific">Sphingobium yanoikuyae</name>
    <name type="common">Sphingomonas yanoikuyae</name>
    <dbReference type="NCBI Taxonomy" id="13690"/>
    <lineage>
        <taxon>Bacteria</taxon>
        <taxon>Pseudomonadati</taxon>
        <taxon>Pseudomonadota</taxon>
        <taxon>Alphaproteobacteria</taxon>
        <taxon>Sphingomonadales</taxon>
        <taxon>Sphingomonadaceae</taxon>
        <taxon>Sphingobium</taxon>
    </lineage>
</organism>
<accession>A0A085K2J3</accession>
<evidence type="ECO:0000313" key="2">
    <source>
        <dbReference type="Proteomes" id="UP000077262"/>
    </source>
</evidence>
<evidence type="ECO:0000313" key="1">
    <source>
        <dbReference type="EMBL" id="OAH41011.1"/>
    </source>
</evidence>
<gene>
    <name evidence="1" type="ORF">AX777_25370</name>
</gene>
<protein>
    <submittedName>
        <fullName evidence="1">Uncharacterized protein</fullName>
    </submittedName>
</protein>
<proteinExistence type="predicted"/>
<dbReference type="Proteomes" id="UP000077262">
    <property type="component" value="Unassembled WGS sequence"/>
</dbReference>
<reference evidence="1 2" key="1">
    <citation type="submission" date="2016-02" db="EMBL/GenBank/DDBJ databases">
        <authorList>
            <person name="Wen L."/>
            <person name="He K."/>
            <person name="Yang H."/>
        </authorList>
    </citation>
    <scope>NUCLEOTIDE SEQUENCE [LARGE SCALE GENOMIC DNA]</scope>
    <source>
        <strain evidence="1 2">CD09_2</strain>
    </source>
</reference>